<dbReference type="PRINTS" id="PR00419">
    <property type="entry name" value="ADXRDTASE"/>
</dbReference>
<gene>
    <name evidence="3" type="ORF">OB960_09905</name>
</gene>
<dbReference type="RefSeq" id="WP_338003542.1">
    <property type="nucleotide sequence ID" value="NZ_JAOPKA010000005.1"/>
</dbReference>
<comment type="caution">
    <text evidence="3">The sequence shown here is derived from an EMBL/GenBank/DDBJ whole genome shotgun (WGS) entry which is preliminary data.</text>
</comment>
<dbReference type="InterPro" id="IPR036188">
    <property type="entry name" value="FAD/NAD-bd_sf"/>
</dbReference>
<dbReference type="PANTHER" id="PTHR42923:SF46">
    <property type="entry name" value="AMINE OXIDASE"/>
    <property type="match status" value="1"/>
</dbReference>
<dbReference type="EMBL" id="JAOPKA010000005">
    <property type="protein sequence ID" value="MCU4741709.1"/>
    <property type="molecule type" value="Genomic_DNA"/>
</dbReference>
<feature type="domain" description="Amine oxidase" evidence="2">
    <location>
        <begin position="19"/>
        <end position="512"/>
    </location>
</feature>
<organism evidence="3 4">
    <name type="scientific">Natronoglomus mannanivorans</name>
    <dbReference type="NCBI Taxonomy" id="2979990"/>
    <lineage>
        <taxon>Archaea</taxon>
        <taxon>Methanobacteriati</taxon>
        <taxon>Methanobacteriota</taxon>
        <taxon>Stenosarchaea group</taxon>
        <taxon>Halobacteria</taxon>
        <taxon>Halobacteriales</taxon>
        <taxon>Natrialbaceae</taxon>
        <taxon>Natronoglomus</taxon>
    </lineage>
</organism>
<accession>A0AAP3E273</accession>
<proteinExistence type="predicted"/>
<protein>
    <submittedName>
        <fullName evidence="3">FAD-dependent oxidoreductase</fullName>
    </submittedName>
</protein>
<dbReference type="GO" id="GO:0016491">
    <property type="term" value="F:oxidoreductase activity"/>
    <property type="evidence" value="ECO:0007669"/>
    <property type="project" value="InterPro"/>
</dbReference>
<dbReference type="Proteomes" id="UP001321018">
    <property type="component" value="Unassembled WGS sequence"/>
</dbReference>
<dbReference type="PANTHER" id="PTHR42923">
    <property type="entry name" value="PROTOPORPHYRINOGEN OXIDASE"/>
    <property type="match status" value="1"/>
</dbReference>
<keyword evidence="1" id="KW-0175">Coiled coil</keyword>
<evidence type="ECO:0000313" key="3">
    <source>
        <dbReference type="EMBL" id="MCU4741709.1"/>
    </source>
</evidence>
<evidence type="ECO:0000313" key="4">
    <source>
        <dbReference type="Proteomes" id="UP001321018"/>
    </source>
</evidence>
<dbReference type="SUPFAM" id="SSF51905">
    <property type="entry name" value="FAD/NAD(P)-binding domain"/>
    <property type="match status" value="1"/>
</dbReference>
<reference evidence="3" key="1">
    <citation type="submission" date="2022-09" db="EMBL/GenBank/DDBJ databases">
        <title>Enrichment on poylsaccharides allowed isolation of novel metabolic and taxonomic groups of Haloarchaea.</title>
        <authorList>
            <person name="Sorokin D.Y."/>
            <person name="Elcheninov A.G."/>
            <person name="Khizhniak T.V."/>
            <person name="Kolganova T.V."/>
            <person name="Kublanov I.V."/>
        </authorList>
    </citation>
    <scope>NUCLEOTIDE SEQUENCE</scope>
    <source>
        <strain evidence="3">AArc-xg1-1</strain>
    </source>
</reference>
<evidence type="ECO:0000259" key="2">
    <source>
        <dbReference type="Pfam" id="PF01593"/>
    </source>
</evidence>
<feature type="coiled-coil region" evidence="1">
    <location>
        <begin position="487"/>
        <end position="514"/>
    </location>
</feature>
<evidence type="ECO:0000256" key="1">
    <source>
        <dbReference type="SAM" id="Coils"/>
    </source>
</evidence>
<dbReference type="Gene3D" id="3.50.50.60">
    <property type="entry name" value="FAD/NAD(P)-binding domain"/>
    <property type="match status" value="2"/>
</dbReference>
<dbReference type="InterPro" id="IPR050464">
    <property type="entry name" value="Zeta_carotene_desat/Oxidored"/>
</dbReference>
<dbReference type="AlphaFoldDB" id="A0AAP3E273"/>
<sequence>MTRPRERERARVAVLGGGVAGLSAAHELAERGYEVTVYERNERFGGKARSFPGPTGSDGRPLPAEHGFRFFPGFYRHVTDTMARTPVPDGRGAPTRTVADHLVSTEQMLQAVTDGDSRIMITDRPRTLAEWRDRLGSLFAGPHVPPDESAFFVDRLLTLLTSCEARWDEEYERTPWWEFVNAGAMSEGYQKFLGYGVTQSLVAMRPEVSSTRTIGRIYLQMIRGLFDDRVHADRLLDGPTNDVWIDPWVDYLRDLGVTFHTNATVTELECDCERERITGVTLERERDGSETETRVESDYYVLAVPVDIARRLVTPELEAAAPSLADLDRIDTAWMNGLQFYLAEDVPTVRGHGVFYDSPWALTSISQRQFWSAFDRYGGGDVEGILSVIVSEWDEPGIVYGKPARECTEAELETEVWEQLKRHLNREEPVLTDDLLVDSFVDPALAYDEEAGVLANDEPLLINTVGTRQYRPPADTEIPNLVLAGDYVRTETDLASMEAANEAARRAVNAILEREGDTEADRCQLWSFDQPRLFEPARRHDELNWRLGLPHPGAASPVLWEGYRRLSDGPRAGLAALTRGLSERK</sequence>
<dbReference type="InterPro" id="IPR002937">
    <property type="entry name" value="Amino_oxidase"/>
</dbReference>
<name>A0AAP3E273_9EURY</name>
<dbReference type="Pfam" id="PF01593">
    <property type="entry name" value="Amino_oxidase"/>
    <property type="match status" value="1"/>
</dbReference>